<organism evidence="2 3">
    <name type="scientific">Camellia sinensis</name>
    <name type="common">Tea plant</name>
    <name type="synonym">Thea sinensis</name>
    <dbReference type="NCBI Taxonomy" id="4442"/>
    <lineage>
        <taxon>Eukaryota</taxon>
        <taxon>Viridiplantae</taxon>
        <taxon>Streptophyta</taxon>
        <taxon>Embryophyta</taxon>
        <taxon>Tracheophyta</taxon>
        <taxon>Spermatophyta</taxon>
        <taxon>Magnoliopsida</taxon>
        <taxon>eudicotyledons</taxon>
        <taxon>Gunneridae</taxon>
        <taxon>Pentapetalae</taxon>
        <taxon>asterids</taxon>
        <taxon>Ericales</taxon>
        <taxon>Theaceae</taxon>
        <taxon>Camellia</taxon>
    </lineage>
</organism>
<reference evidence="3" key="1">
    <citation type="journal article" date="2020" name="Nat. Commun.">
        <title>Genome assembly of wild tea tree DASZ reveals pedigree and selection history of tea varieties.</title>
        <authorList>
            <person name="Zhang W."/>
            <person name="Zhang Y."/>
            <person name="Qiu H."/>
            <person name="Guo Y."/>
            <person name="Wan H."/>
            <person name="Zhang X."/>
            <person name="Scossa F."/>
            <person name="Alseekh S."/>
            <person name="Zhang Q."/>
            <person name="Wang P."/>
            <person name="Xu L."/>
            <person name="Schmidt M.H."/>
            <person name="Jia X."/>
            <person name="Li D."/>
            <person name="Zhu A."/>
            <person name="Guo F."/>
            <person name="Chen W."/>
            <person name="Ni D."/>
            <person name="Usadel B."/>
            <person name="Fernie A.R."/>
            <person name="Wen W."/>
        </authorList>
    </citation>
    <scope>NUCLEOTIDE SEQUENCE [LARGE SCALE GENOMIC DNA]</scope>
    <source>
        <strain evidence="3">cv. G240</strain>
    </source>
</reference>
<sequence>MQQWSCGHSSISLLPSRISGSLLRPLFLKEAFILSHLHCLLLFQSQRKPGFHTQLWLSELAKVLKPGGNVFLQEPSFYRNKDLIKAKKTYDTVEVFSVQKAHMHKAENSMIVVDGTSQQQIEDFDDLIDKDTLFIAEDSKMPELLQDESYHVRERIRERNCLYQRRRRARMTEEQKNREKEKRRQYMQSRRVQPVSYEMPLSTPVSYQSAKESEQRLRSGQQLQESHIIEI</sequence>
<evidence type="ECO:0000313" key="2">
    <source>
        <dbReference type="EMBL" id="KAF5950450.1"/>
    </source>
</evidence>
<dbReference type="GO" id="GO:0051536">
    <property type="term" value="F:iron-sulfur cluster binding"/>
    <property type="evidence" value="ECO:0007669"/>
    <property type="project" value="InterPro"/>
</dbReference>
<keyword evidence="3" id="KW-1185">Reference proteome</keyword>
<evidence type="ECO:0000313" key="3">
    <source>
        <dbReference type="Proteomes" id="UP000593564"/>
    </source>
</evidence>
<dbReference type="AlphaFoldDB" id="A0A7J7HBY1"/>
<dbReference type="GO" id="GO:0016226">
    <property type="term" value="P:iron-sulfur cluster assembly"/>
    <property type="evidence" value="ECO:0007669"/>
    <property type="project" value="InterPro"/>
</dbReference>
<dbReference type="PANTHER" id="PTHR13273:SF15">
    <property type="entry name" value="ANAMORSIN HOMOLOG 2-LIKE ISOFORM X1"/>
    <property type="match status" value="1"/>
</dbReference>
<dbReference type="InterPro" id="IPR007785">
    <property type="entry name" value="Anamorsin"/>
</dbReference>
<dbReference type="Proteomes" id="UP000593564">
    <property type="component" value="Unassembled WGS sequence"/>
</dbReference>
<name>A0A7J7HBY1_CAMSI</name>
<proteinExistence type="predicted"/>
<reference evidence="2 3" key="2">
    <citation type="submission" date="2020-07" db="EMBL/GenBank/DDBJ databases">
        <title>Genome assembly of wild tea tree DASZ reveals pedigree and selection history of tea varieties.</title>
        <authorList>
            <person name="Zhang W."/>
        </authorList>
    </citation>
    <scope>NUCLEOTIDE SEQUENCE [LARGE SCALE GENOMIC DNA]</scope>
    <source>
        <strain evidence="3">cv. G240</strain>
        <tissue evidence="2">Leaf</tissue>
    </source>
</reference>
<dbReference type="GO" id="GO:0005737">
    <property type="term" value="C:cytoplasm"/>
    <property type="evidence" value="ECO:0007669"/>
    <property type="project" value="InterPro"/>
</dbReference>
<accession>A0A7J7HBY1</accession>
<dbReference type="Gene3D" id="3.40.50.150">
    <property type="entry name" value="Vaccinia Virus protein VP39"/>
    <property type="match status" value="1"/>
</dbReference>
<evidence type="ECO:0000256" key="1">
    <source>
        <dbReference type="SAM" id="MobiDB-lite"/>
    </source>
</evidence>
<protein>
    <submittedName>
        <fullName evidence="2">Uncharacterized protein</fullName>
    </submittedName>
</protein>
<dbReference type="InterPro" id="IPR029063">
    <property type="entry name" value="SAM-dependent_MTases_sf"/>
</dbReference>
<feature type="region of interest" description="Disordered" evidence="1">
    <location>
        <begin position="168"/>
        <end position="231"/>
    </location>
</feature>
<feature type="compositionally biased region" description="Basic and acidic residues" evidence="1">
    <location>
        <begin position="170"/>
        <end position="184"/>
    </location>
</feature>
<dbReference type="EMBL" id="JACBKZ010000005">
    <property type="protein sequence ID" value="KAF5950450.1"/>
    <property type="molecule type" value="Genomic_DNA"/>
</dbReference>
<dbReference type="PANTHER" id="PTHR13273">
    <property type="entry name" value="ANAMORSIN"/>
    <property type="match status" value="1"/>
</dbReference>
<gene>
    <name evidence="2" type="ORF">HYC85_012443</name>
</gene>
<comment type="caution">
    <text evidence="2">The sequence shown here is derived from an EMBL/GenBank/DDBJ whole genome shotgun (WGS) entry which is preliminary data.</text>
</comment>